<keyword evidence="9" id="KW-1185">Reference proteome</keyword>
<keyword evidence="4" id="KW-0067">ATP-binding</keyword>
<feature type="domain" description="Helicase C-terminal" evidence="7">
    <location>
        <begin position="395"/>
        <end position="589"/>
    </location>
</feature>
<comment type="caution">
    <text evidence="8">The sequence shown here is derived from an EMBL/GenBank/DDBJ whole genome shotgun (WGS) entry which is preliminary data.</text>
</comment>
<dbReference type="PROSITE" id="PS51192">
    <property type="entry name" value="HELICASE_ATP_BIND_1"/>
    <property type="match status" value="1"/>
</dbReference>
<dbReference type="GO" id="GO:0016787">
    <property type="term" value="F:hydrolase activity"/>
    <property type="evidence" value="ECO:0007669"/>
    <property type="project" value="UniProtKB-KW"/>
</dbReference>
<dbReference type="Pfam" id="PF00270">
    <property type="entry name" value="DEAD"/>
    <property type="match status" value="1"/>
</dbReference>
<dbReference type="SMART" id="SM00487">
    <property type="entry name" value="DEXDc"/>
    <property type="match status" value="1"/>
</dbReference>
<dbReference type="InterPro" id="IPR048960">
    <property type="entry name" value="POLQ-like_helical"/>
</dbReference>
<dbReference type="Gene3D" id="3.40.50.300">
    <property type="entry name" value="P-loop containing nucleotide triphosphate hydrolases"/>
    <property type="match status" value="2"/>
</dbReference>
<dbReference type="Pfam" id="PF25453">
    <property type="entry name" value="DUF7898"/>
    <property type="match status" value="1"/>
</dbReference>
<protein>
    <submittedName>
        <fullName evidence="8">DNA polymerase theta</fullName>
    </submittedName>
</protein>
<dbReference type="InterPro" id="IPR001650">
    <property type="entry name" value="Helicase_C-like"/>
</dbReference>
<keyword evidence="3" id="KW-0347">Helicase</keyword>
<dbReference type="InterPro" id="IPR046931">
    <property type="entry name" value="HTH_61"/>
</dbReference>
<dbReference type="OrthoDB" id="2320933at2759"/>
<dbReference type="EMBL" id="MCFK01002166">
    <property type="protein sequence ID" value="RKF64049.1"/>
    <property type="molecule type" value="Genomic_DNA"/>
</dbReference>
<dbReference type="CDD" id="cd18795">
    <property type="entry name" value="SF2_C_Ski2"/>
    <property type="match status" value="1"/>
</dbReference>
<dbReference type="STRING" id="212602.A0A420I2X0"/>
<dbReference type="SUPFAM" id="SSF46785">
    <property type="entry name" value="Winged helix' DNA-binding domain"/>
    <property type="match status" value="1"/>
</dbReference>
<dbReference type="GO" id="GO:0005524">
    <property type="term" value="F:ATP binding"/>
    <property type="evidence" value="ECO:0007669"/>
    <property type="project" value="UniProtKB-KW"/>
</dbReference>
<dbReference type="InterPro" id="IPR050474">
    <property type="entry name" value="Hel308_SKI2-like"/>
</dbReference>
<dbReference type="Pfam" id="PF21099">
    <property type="entry name" value="POLQ_helical"/>
    <property type="match status" value="1"/>
</dbReference>
<evidence type="ECO:0000259" key="6">
    <source>
        <dbReference type="PROSITE" id="PS51192"/>
    </source>
</evidence>
<dbReference type="InterPro" id="IPR014001">
    <property type="entry name" value="Helicase_ATP-bd"/>
</dbReference>
<evidence type="ECO:0000256" key="3">
    <source>
        <dbReference type="ARBA" id="ARBA00022806"/>
    </source>
</evidence>
<keyword evidence="1" id="KW-0547">Nucleotide-binding</keyword>
<gene>
    <name evidence="8" type="ORF">OnM2_021042</name>
</gene>
<evidence type="ECO:0000256" key="4">
    <source>
        <dbReference type="ARBA" id="ARBA00022840"/>
    </source>
</evidence>
<evidence type="ECO:0000313" key="9">
    <source>
        <dbReference type="Proteomes" id="UP000286134"/>
    </source>
</evidence>
<dbReference type="InterPro" id="IPR027417">
    <property type="entry name" value="P-loop_NTPase"/>
</dbReference>
<dbReference type="Pfam" id="PF20470">
    <property type="entry name" value="HTH_61"/>
    <property type="match status" value="1"/>
</dbReference>
<dbReference type="InterPro" id="IPR057220">
    <property type="entry name" value="DUF7898"/>
</dbReference>
<dbReference type="FunFam" id="1.10.3380.20:FF:000005">
    <property type="entry name" value="DNA-directed DNA polymerase theta, putative"/>
    <property type="match status" value="1"/>
</dbReference>
<sequence>MITNIKRNNQNVSSKEEVATYKATDHIIGQKRKSLELQSKLNQKLCTSKASIVNHGDFRRPELHKKDNVRPIAGKIIDVTKSVRTEYTQRLKLALTPTPLQDPKLDLAHPTYCLPERLVQNFASLGINSIYPWQSECLLKSGALEGKKNLVYSAPTGGGKSLVADVLMLKKIIENPGKKALLVLPYVALVQEKTRWLRKVVEGILKTVPVDGTKQPIRKRNRDERPIKVVGFFGGSKSKDIWSDYDIAVCTIEKANALINAAIEENSSKLPAVVVMDELHMLDDEHRGYILELMASKVLSLNENVQLIGMSATLRNPQLLAKWLRARFYISQYKPVPIEEHLVFDNAIYPASTSSMFYKTAAQLHNSAQSQEPSQTSPSPCRIIQPSNSKELMNPLLNSVVSLAYETAQAGYGALVFCSSRLGCERNASLISLVLPQSNEIDEIIMEKRIDLLNNLRSTSVGLDHVLEKTVPRGVAFHHAGLTTEERELIATAYDQGVLKVLVATCSLAAGINLPARRVILHGARMGADLIGPSLLRQMKGRAGRKGKDEIGESYLCCQKSDIEAVAELMEADLPKIESCLVPGKRGIKRALLEIISVKLATSSETIDEFMNNTLACHTSDPLDIKEMIETSLQELSSCDLIKPIKNNGYTSTRLGKAIVASCLTPEDGLFVHSELQKALRAFVMDEEMHALYLFTPIQQTQSKINWKVFREEVETLNSSNLRVLEFIGLKLVYINKMAQGGTMKESTPQEIDTARIYRRFYTALQLRDLCNEMPIYSVARKYEIPRGNVQNLAQTCHGFAAGMIKFCERMEWGALGAVLEHYRDRLKAGAKCDLLALAEVKYIKSKTARIFWENGFKSVGALAAADIPEILSILLLAQPRKIRTSTSDETKYKSKLRSKAEIISASANKIWERQIQAELEMEDEEL</sequence>
<dbReference type="SUPFAM" id="SSF52540">
    <property type="entry name" value="P-loop containing nucleoside triphosphate hydrolases"/>
    <property type="match status" value="1"/>
</dbReference>
<dbReference type="InterPro" id="IPR011545">
    <property type="entry name" value="DEAD/DEAH_box_helicase_dom"/>
</dbReference>
<name>A0A420I2X0_9PEZI</name>
<dbReference type="AlphaFoldDB" id="A0A420I2X0"/>
<dbReference type="PANTHER" id="PTHR47961:SF6">
    <property type="entry name" value="DNA-DIRECTED DNA POLYMERASE"/>
    <property type="match status" value="1"/>
</dbReference>
<dbReference type="CDD" id="cd18026">
    <property type="entry name" value="DEXHc_POLQ-like"/>
    <property type="match status" value="1"/>
</dbReference>
<dbReference type="SUPFAM" id="SSF158702">
    <property type="entry name" value="Sec63 N-terminal domain-like"/>
    <property type="match status" value="1"/>
</dbReference>
<dbReference type="GO" id="GO:0003676">
    <property type="term" value="F:nucleic acid binding"/>
    <property type="evidence" value="ECO:0007669"/>
    <property type="project" value="InterPro"/>
</dbReference>
<organism evidence="8 9">
    <name type="scientific">Erysiphe neolycopersici</name>
    <dbReference type="NCBI Taxonomy" id="212602"/>
    <lineage>
        <taxon>Eukaryota</taxon>
        <taxon>Fungi</taxon>
        <taxon>Dikarya</taxon>
        <taxon>Ascomycota</taxon>
        <taxon>Pezizomycotina</taxon>
        <taxon>Leotiomycetes</taxon>
        <taxon>Erysiphales</taxon>
        <taxon>Erysiphaceae</taxon>
        <taxon>Erysiphe</taxon>
    </lineage>
</organism>
<comment type="catalytic activity">
    <reaction evidence="5">
        <text>ATP + H2O = ADP + phosphate + H(+)</text>
        <dbReference type="Rhea" id="RHEA:13065"/>
        <dbReference type="ChEBI" id="CHEBI:15377"/>
        <dbReference type="ChEBI" id="CHEBI:15378"/>
        <dbReference type="ChEBI" id="CHEBI:30616"/>
        <dbReference type="ChEBI" id="CHEBI:43474"/>
        <dbReference type="ChEBI" id="CHEBI:456216"/>
        <dbReference type="EC" id="5.6.2.4"/>
    </reaction>
</comment>
<feature type="domain" description="Helicase ATP-binding" evidence="6">
    <location>
        <begin position="141"/>
        <end position="332"/>
    </location>
</feature>
<evidence type="ECO:0000259" key="7">
    <source>
        <dbReference type="PROSITE" id="PS51194"/>
    </source>
</evidence>
<proteinExistence type="predicted"/>
<reference evidence="8 9" key="1">
    <citation type="journal article" date="2018" name="BMC Genomics">
        <title>Comparative genome analyses reveal sequence features reflecting distinct modes of host-adaptation between dicot and monocot powdery mildew.</title>
        <authorList>
            <person name="Wu Y."/>
            <person name="Ma X."/>
            <person name="Pan Z."/>
            <person name="Kale S.D."/>
            <person name="Song Y."/>
            <person name="King H."/>
            <person name="Zhang Q."/>
            <person name="Presley C."/>
            <person name="Deng X."/>
            <person name="Wei C.I."/>
            <person name="Xiao S."/>
        </authorList>
    </citation>
    <scope>NUCLEOTIDE SEQUENCE [LARGE SCALE GENOMIC DNA]</scope>
    <source>
        <strain evidence="8">UMSG2</strain>
    </source>
</reference>
<dbReference type="Pfam" id="PF00271">
    <property type="entry name" value="Helicase_C"/>
    <property type="match status" value="1"/>
</dbReference>
<dbReference type="Proteomes" id="UP000286134">
    <property type="component" value="Unassembled WGS sequence"/>
</dbReference>
<keyword evidence="2" id="KW-0378">Hydrolase</keyword>
<dbReference type="InterPro" id="IPR036390">
    <property type="entry name" value="WH_DNA-bd_sf"/>
</dbReference>
<evidence type="ECO:0000313" key="8">
    <source>
        <dbReference type="EMBL" id="RKF64049.1"/>
    </source>
</evidence>
<dbReference type="PROSITE" id="PS51194">
    <property type="entry name" value="HELICASE_CTER"/>
    <property type="match status" value="1"/>
</dbReference>
<dbReference type="SMART" id="SM00490">
    <property type="entry name" value="HELICc"/>
    <property type="match status" value="1"/>
</dbReference>
<dbReference type="GO" id="GO:0043138">
    <property type="term" value="F:3'-5' DNA helicase activity"/>
    <property type="evidence" value="ECO:0007669"/>
    <property type="project" value="UniProtKB-EC"/>
</dbReference>
<evidence type="ECO:0000256" key="5">
    <source>
        <dbReference type="ARBA" id="ARBA00048988"/>
    </source>
</evidence>
<accession>A0A420I2X0</accession>
<dbReference type="PANTHER" id="PTHR47961">
    <property type="entry name" value="DNA POLYMERASE THETA, PUTATIVE (AFU_ORTHOLOGUE AFUA_1G05260)-RELATED"/>
    <property type="match status" value="1"/>
</dbReference>
<dbReference type="Gene3D" id="1.10.3380.20">
    <property type="match status" value="1"/>
</dbReference>
<evidence type="ECO:0000256" key="2">
    <source>
        <dbReference type="ARBA" id="ARBA00022801"/>
    </source>
</evidence>
<evidence type="ECO:0000256" key="1">
    <source>
        <dbReference type="ARBA" id="ARBA00022741"/>
    </source>
</evidence>